<evidence type="ECO:0000256" key="3">
    <source>
        <dbReference type="RuleBase" id="RU361235"/>
    </source>
</evidence>
<dbReference type="AlphaFoldDB" id="A0A0R2QAK5"/>
<proteinExistence type="inferred from homology"/>
<evidence type="ECO:0000256" key="2">
    <source>
        <dbReference type="ARBA" id="ARBA00022801"/>
    </source>
</evidence>
<dbReference type="InterPro" id="IPR002018">
    <property type="entry name" value="CarbesteraseB"/>
</dbReference>
<dbReference type="InterPro" id="IPR019826">
    <property type="entry name" value="Carboxylesterase_B_AS"/>
</dbReference>
<dbReference type="InterPro" id="IPR050309">
    <property type="entry name" value="Type-B_Carboxylest/Lipase"/>
</dbReference>
<organism evidence="5 6">
    <name type="scientific">Acidimicrobiia bacterium BACL6 MAG-120924-bin43</name>
    <dbReference type="NCBI Taxonomy" id="1655583"/>
    <lineage>
        <taxon>Bacteria</taxon>
        <taxon>Bacillati</taxon>
        <taxon>Actinomycetota</taxon>
        <taxon>Acidimicrobiia</taxon>
        <taxon>acIV cluster</taxon>
    </lineage>
</organism>
<evidence type="ECO:0000313" key="5">
    <source>
        <dbReference type="EMBL" id="KRO47383.1"/>
    </source>
</evidence>
<dbReference type="EC" id="3.1.1.-" evidence="3"/>
<gene>
    <name evidence="5" type="ORF">ABR75_04220</name>
</gene>
<dbReference type="Gene3D" id="3.40.50.1820">
    <property type="entry name" value="alpha/beta hydrolase"/>
    <property type="match status" value="1"/>
</dbReference>
<dbReference type="Proteomes" id="UP000051017">
    <property type="component" value="Unassembled WGS sequence"/>
</dbReference>
<name>A0A0R2QAK5_9ACTN</name>
<keyword evidence="2 3" id="KW-0378">Hydrolase</keyword>
<dbReference type="Pfam" id="PF00135">
    <property type="entry name" value="COesterase"/>
    <property type="match status" value="1"/>
</dbReference>
<evidence type="ECO:0000256" key="1">
    <source>
        <dbReference type="ARBA" id="ARBA00005964"/>
    </source>
</evidence>
<dbReference type="GO" id="GO:0016787">
    <property type="term" value="F:hydrolase activity"/>
    <property type="evidence" value="ECO:0007669"/>
    <property type="project" value="UniProtKB-KW"/>
</dbReference>
<evidence type="ECO:0000259" key="4">
    <source>
        <dbReference type="Pfam" id="PF00135"/>
    </source>
</evidence>
<sequence length="476" mass="51804">MSLVDTPCGQIRGVTSSTGVSVYKGIRFATADRLEPPVVVTQWSGVLEALSIGFECPQTESQLRQLLNADDSGQSEDCLYLNITAPSTSKSPSPVYVWIHGGGFTNITPPLSWNESERLTLDGEAVVVTLSYRLGAFGFLGNLNLGILDQIAALQWVQNNIAAFGGDPQNVTIFGESAGGCSVVALMAAPSAKGLFSRAWAMSASLGQLRTSDAALKSQLKFLQVANVSTVDELKLLTTEQFLKAQDSMLTDVETWLQGFSPTADGTVLAHDIVSAAANNPIDLVIGTTKDESRIFNLLNPALNNLDEIQALDVLRINHHALAADIYELYANCYPAYSATQIIAAVDTDTHFKLPMWKLLHERAQSFLNTWSYMFAWNSPIFDGALGSSHGLDIPFIFNNVESQRVHVYTGNDPSAPALAVEMSHELLALGRSGKPNWAPYELNSRTVKIFDVPTRVLHANDESPDNLVYDFWMNS</sequence>
<comment type="caution">
    <text evidence="5">The sequence shown here is derived from an EMBL/GenBank/DDBJ whole genome shotgun (WGS) entry which is preliminary data.</text>
</comment>
<feature type="domain" description="Carboxylesterase type B" evidence="4">
    <location>
        <begin position="3"/>
        <end position="441"/>
    </location>
</feature>
<dbReference type="EMBL" id="LIBJ01000164">
    <property type="protein sequence ID" value="KRO47383.1"/>
    <property type="molecule type" value="Genomic_DNA"/>
</dbReference>
<dbReference type="SUPFAM" id="SSF53474">
    <property type="entry name" value="alpha/beta-Hydrolases"/>
    <property type="match status" value="1"/>
</dbReference>
<dbReference type="ESTHER" id="9actn-a0a0r2qak5">
    <property type="family name" value="Carb_B_Bacteria"/>
</dbReference>
<reference evidence="5 6" key="1">
    <citation type="submission" date="2015-10" db="EMBL/GenBank/DDBJ databases">
        <title>Metagenome-Assembled Genomes uncover a global brackish microbiome.</title>
        <authorList>
            <person name="Hugerth L.W."/>
            <person name="Larsson J."/>
            <person name="Alneberg J."/>
            <person name="Lindh M.V."/>
            <person name="Legrand C."/>
            <person name="Pinhassi J."/>
            <person name="Andersson A.F."/>
        </authorList>
    </citation>
    <scope>NUCLEOTIDE SEQUENCE [LARGE SCALE GENOMIC DNA]</scope>
    <source>
        <strain evidence="5">BACL6 MAG-120924-bin43</strain>
    </source>
</reference>
<dbReference type="InterPro" id="IPR029058">
    <property type="entry name" value="AB_hydrolase_fold"/>
</dbReference>
<dbReference type="PANTHER" id="PTHR11559">
    <property type="entry name" value="CARBOXYLESTERASE"/>
    <property type="match status" value="1"/>
</dbReference>
<accession>A0A0R2QAK5</accession>
<evidence type="ECO:0000313" key="6">
    <source>
        <dbReference type="Proteomes" id="UP000051017"/>
    </source>
</evidence>
<dbReference type="PROSITE" id="PS00122">
    <property type="entry name" value="CARBOXYLESTERASE_B_1"/>
    <property type="match status" value="1"/>
</dbReference>
<protein>
    <recommendedName>
        <fullName evidence="3">Carboxylic ester hydrolase</fullName>
        <ecNumber evidence="3">3.1.1.-</ecNumber>
    </recommendedName>
</protein>
<comment type="similarity">
    <text evidence="1 3">Belongs to the type-B carboxylesterase/lipase family.</text>
</comment>